<dbReference type="OMA" id="DWIAAAH"/>
<dbReference type="InterPro" id="IPR050587">
    <property type="entry name" value="GNT1/Glycosyltrans_8"/>
</dbReference>
<evidence type="ECO:0008006" key="3">
    <source>
        <dbReference type="Google" id="ProtNLM"/>
    </source>
</evidence>
<dbReference type="Proteomes" id="UP000078561">
    <property type="component" value="Unassembled WGS sequence"/>
</dbReference>
<dbReference type="Gene3D" id="3.90.550.10">
    <property type="entry name" value="Spore Coat Polysaccharide Biosynthesis Protein SpsA, Chain A"/>
    <property type="match status" value="1"/>
</dbReference>
<gene>
    <name evidence="1" type="primary">ABSGL_05244.1 scaffold 6884</name>
</gene>
<protein>
    <recommendedName>
        <fullName evidence="3">Nucleotide-diphospho-sugar transferase</fullName>
    </recommendedName>
</protein>
<dbReference type="InterPro" id="IPR029044">
    <property type="entry name" value="Nucleotide-diphossugar_trans"/>
</dbReference>
<reference evidence="1" key="1">
    <citation type="submission" date="2016-04" db="EMBL/GenBank/DDBJ databases">
        <authorList>
            <person name="Evans L.H."/>
            <person name="Alamgir A."/>
            <person name="Owens N."/>
            <person name="Weber N.D."/>
            <person name="Virtaneva K."/>
            <person name="Barbian K."/>
            <person name="Babar A."/>
            <person name="Rosenke K."/>
        </authorList>
    </citation>
    <scope>NUCLEOTIDE SEQUENCE [LARGE SCALE GENOMIC DNA]</scope>
    <source>
        <strain evidence="1">CBS 101.48</strain>
    </source>
</reference>
<keyword evidence="2" id="KW-1185">Reference proteome</keyword>
<dbReference type="OrthoDB" id="2014201at2759"/>
<name>A0A168N146_ABSGL</name>
<dbReference type="InterPro" id="IPR002495">
    <property type="entry name" value="Glyco_trans_8"/>
</dbReference>
<proteinExistence type="predicted"/>
<dbReference type="STRING" id="4829.A0A168N146"/>
<dbReference type="AlphaFoldDB" id="A0A168N146"/>
<evidence type="ECO:0000313" key="2">
    <source>
        <dbReference type="Proteomes" id="UP000078561"/>
    </source>
</evidence>
<dbReference type="FunCoup" id="A0A168N146">
    <property type="interactions" value="1008"/>
</dbReference>
<dbReference type="SUPFAM" id="SSF53448">
    <property type="entry name" value="Nucleotide-diphospho-sugar transferases"/>
    <property type="match status" value="1"/>
</dbReference>
<dbReference type="InParanoid" id="A0A168N146"/>
<accession>A0A168N146</accession>
<dbReference type="PANTHER" id="PTHR11183">
    <property type="entry name" value="GLYCOGENIN SUBFAMILY MEMBER"/>
    <property type="match status" value="1"/>
</dbReference>
<dbReference type="GO" id="GO:0016757">
    <property type="term" value="F:glycosyltransferase activity"/>
    <property type="evidence" value="ECO:0007669"/>
    <property type="project" value="InterPro"/>
</dbReference>
<organism evidence="1">
    <name type="scientific">Absidia glauca</name>
    <name type="common">Pin mould</name>
    <dbReference type="NCBI Taxonomy" id="4829"/>
    <lineage>
        <taxon>Eukaryota</taxon>
        <taxon>Fungi</taxon>
        <taxon>Fungi incertae sedis</taxon>
        <taxon>Mucoromycota</taxon>
        <taxon>Mucoromycotina</taxon>
        <taxon>Mucoromycetes</taxon>
        <taxon>Mucorales</taxon>
        <taxon>Cunninghamellaceae</taxon>
        <taxon>Absidia</taxon>
    </lineage>
</organism>
<evidence type="ECO:0000313" key="1">
    <source>
        <dbReference type="EMBL" id="SAL99599.1"/>
    </source>
</evidence>
<dbReference type="EMBL" id="LT552933">
    <property type="protein sequence ID" value="SAL99599.1"/>
    <property type="molecule type" value="Genomic_DNA"/>
</dbReference>
<sequence length="313" mass="35916">MGECAWATTLIGGKGYLKGIVTLQYVLQHVVHSAYPLLVLHTSDITPSAIDLLKSIGCRLKTIKAIRPEGPIKYSQERFRDTWTKLVAWDQVEYDRLVLMDADMLPLRNMDALMTLPFPQHDWIAACPACTCNPQKMPNYPDDWTPSYCAYTYTDGGSAATDDQHTLDTKEYQTNFHHSTRHLHYFNSGLVVLNPNRTTFETMLDRLTTSSNACLNAYTFPDQDFLNEQFANRWTVLPYLFNALKAMAIGHASLWDTDKIYNLHYILTKPWEVSDITKEPPQYHPLYRLWTDAHHKALEHFGITVDLDGLVQK</sequence>
<dbReference type="Pfam" id="PF01501">
    <property type="entry name" value="Glyco_transf_8"/>
    <property type="match status" value="1"/>
</dbReference>